<dbReference type="InterPro" id="IPR042070">
    <property type="entry name" value="PucR_C-HTH_sf"/>
</dbReference>
<feature type="domain" description="PucR C-terminal helix-turn-helix" evidence="1">
    <location>
        <begin position="272"/>
        <end position="328"/>
    </location>
</feature>
<evidence type="ECO:0000313" key="3">
    <source>
        <dbReference type="Proteomes" id="UP000226079"/>
    </source>
</evidence>
<reference evidence="2 3" key="1">
    <citation type="submission" date="2017-10" db="EMBL/GenBank/DDBJ databases">
        <title>Sequencing the genomes of 1000 actinobacteria strains.</title>
        <authorList>
            <person name="Klenk H.-P."/>
        </authorList>
    </citation>
    <scope>NUCLEOTIDE SEQUENCE [LARGE SCALE GENOMIC DNA]</scope>
    <source>
        <strain evidence="2 3">DSM 15597</strain>
    </source>
</reference>
<dbReference type="AlphaFoldDB" id="A0A2A9CME5"/>
<sequence length="343" mass="36447">MRELIQRLSALDDDAASAMKMVAHFDALLAQGAGMTALVRGAAVLSGWPCGLHLPQHSIYARVDAQGRSMKPPADSSAIQAWPHQYLEDGSDGVVWLERPSDQTGASDALILERLAAGVHLTIERVSPAAITDDAAAIEIIASASSLTARRKAVKRLRLSETAMVRLAAFRASDPAPQRSAALGSVLGPIRVGIVEDGHDDPSGPVGLGPRVPVLDAFRTTQQAVAALALSSRLNPVVTWDEWGLLAELALSTPARHPDVERVAALDDEPQLLDTIEALTITDTVRGAAGLLGLHHSTVQQRQTRIEGILGFRLSDPVGRLRGLVALAVHRIREARATAEPTE</sequence>
<dbReference type="RefSeq" id="WP_098459192.1">
    <property type="nucleotide sequence ID" value="NZ_PDJC01000001.1"/>
</dbReference>
<name>A0A2A9CME5_9ACTN</name>
<dbReference type="EMBL" id="PDJC01000001">
    <property type="protein sequence ID" value="PFG15573.1"/>
    <property type="molecule type" value="Genomic_DNA"/>
</dbReference>
<evidence type="ECO:0000259" key="1">
    <source>
        <dbReference type="Pfam" id="PF13556"/>
    </source>
</evidence>
<dbReference type="InterPro" id="IPR025736">
    <property type="entry name" value="PucR_C-HTH_dom"/>
</dbReference>
<comment type="caution">
    <text evidence="2">The sequence shown here is derived from an EMBL/GenBank/DDBJ whole genome shotgun (WGS) entry which is preliminary data.</text>
</comment>
<gene>
    <name evidence="2" type="ORF">ATK74_0093</name>
</gene>
<evidence type="ECO:0000313" key="2">
    <source>
        <dbReference type="EMBL" id="PFG15573.1"/>
    </source>
</evidence>
<accession>A0A2A9CME5</accession>
<dbReference type="Gene3D" id="1.10.10.2840">
    <property type="entry name" value="PucR C-terminal helix-turn-helix domain"/>
    <property type="match status" value="1"/>
</dbReference>
<dbReference type="Pfam" id="PF13556">
    <property type="entry name" value="HTH_30"/>
    <property type="match status" value="1"/>
</dbReference>
<dbReference type="OrthoDB" id="5051269at2"/>
<organism evidence="2 3">
    <name type="scientific">Propionicimonas paludicola</name>
    <dbReference type="NCBI Taxonomy" id="185243"/>
    <lineage>
        <taxon>Bacteria</taxon>
        <taxon>Bacillati</taxon>
        <taxon>Actinomycetota</taxon>
        <taxon>Actinomycetes</taxon>
        <taxon>Propionibacteriales</taxon>
        <taxon>Nocardioidaceae</taxon>
        <taxon>Propionicimonas</taxon>
    </lineage>
</organism>
<protein>
    <submittedName>
        <fullName evidence="2">PucR-like helix-turn-helix protein</fullName>
    </submittedName>
</protein>
<proteinExistence type="predicted"/>
<keyword evidence="3" id="KW-1185">Reference proteome</keyword>
<dbReference type="Proteomes" id="UP000226079">
    <property type="component" value="Unassembled WGS sequence"/>
</dbReference>